<dbReference type="Pfam" id="PF17919">
    <property type="entry name" value="RT_RNaseH_2"/>
    <property type="match status" value="2"/>
</dbReference>
<name>A0A392MG68_9FABA</name>
<dbReference type="InterPro" id="IPR043128">
    <property type="entry name" value="Rev_trsase/Diguanyl_cyclase"/>
</dbReference>
<organism evidence="4 5">
    <name type="scientific">Trifolium medium</name>
    <dbReference type="NCBI Taxonomy" id="97028"/>
    <lineage>
        <taxon>Eukaryota</taxon>
        <taxon>Viridiplantae</taxon>
        <taxon>Streptophyta</taxon>
        <taxon>Embryophyta</taxon>
        <taxon>Tracheophyta</taxon>
        <taxon>Spermatophyta</taxon>
        <taxon>Magnoliopsida</taxon>
        <taxon>eudicotyledons</taxon>
        <taxon>Gunneridae</taxon>
        <taxon>Pentapetalae</taxon>
        <taxon>rosids</taxon>
        <taxon>fabids</taxon>
        <taxon>Fabales</taxon>
        <taxon>Fabaceae</taxon>
        <taxon>Papilionoideae</taxon>
        <taxon>50 kb inversion clade</taxon>
        <taxon>NPAAA clade</taxon>
        <taxon>Hologalegina</taxon>
        <taxon>IRL clade</taxon>
        <taxon>Trifolieae</taxon>
        <taxon>Trifolium</taxon>
    </lineage>
</organism>
<evidence type="ECO:0000313" key="4">
    <source>
        <dbReference type="EMBL" id="MCH86039.1"/>
    </source>
</evidence>
<proteinExistence type="predicted"/>
<dbReference type="Gene3D" id="3.10.20.370">
    <property type="match status" value="1"/>
</dbReference>
<keyword evidence="5" id="KW-1185">Reference proteome</keyword>
<protein>
    <submittedName>
        <fullName evidence="4">Uncharacterized protein</fullName>
    </submittedName>
</protein>
<dbReference type="Gene3D" id="1.10.340.70">
    <property type="match status" value="1"/>
</dbReference>
<dbReference type="PANTHER" id="PTHR37984:SF5">
    <property type="entry name" value="PROTEIN NYNRIN-LIKE"/>
    <property type="match status" value="1"/>
</dbReference>
<feature type="domain" description="Integrase zinc-binding" evidence="3">
    <location>
        <begin position="358"/>
        <end position="411"/>
    </location>
</feature>
<dbReference type="PANTHER" id="PTHR37984">
    <property type="entry name" value="PROTEIN CBG26694"/>
    <property type="match status" value="1"/>
</dbReference>
<dbReference type="InterPro" id="IPR012337">
    <property type="entry name" value="RNaseH-like_sf"/>
</dbReference>
<feature type="non-terminal residue" evidence="4">
    <location>
        <position position="482"/>
    </location>
</feature>
<dbReference type="Proteomes" id="UP000265520">
    <property type="component" value="Unassembled WGS sequence"/>
</dbReference>
<dbReference type="AlphaFoldDB" id="A0A392MG68"/>
<dbReference type="FunFam" id="3.30.70.270:FF:000020">
    <property type="entry name" value="Transposon Tf2-6 polyprotein-like Protein"/>
    <property type="match status" value="1"/>
</dbReference>
<reference evidence="4 5" key="1">
    <citation type="journal article" date="2018" name="Front. Plant Sci.">
        <title>Red Clover (Trifolium pratense) and Zigzag Clover (T. medium) - A Picture of Genomic Similarities and Differences.</title>
        <authorList>
            <person name="Dluhosova J."/>
            <person name="Istvanek J."/>
            <person name="Nedelnik J."/>
            <person name="Repkova J."/>
        </authorList>
    </citation>
    <scope>NUCLEOTIDE SEQUENCE [LARGE SCALE GENOMIC DNA]</scope>
    <source>
        <strain evidence="5">cv. 10/8</strain>
        <tissue evidence="4">Leaf</tissue>
    </source>
</reference>
<comment type="caution">
    <text evidence="4">The sequence shown here is derived from an EMBL/GenBank/DDBJ whole genome shotgun (WGS) entry which is preliminary data.</text>
</comment>
<dbReference type="InterPro" id="IPR050951">
    <property type="entry name" value="Retrovirus_Pol_polyprotein"/>
</dbReference>
<dbReference type="SUPFAM" id="SSF53098">
    <property type="entry name" value="Ribonuclease H-like"/>
    <property type="match status" value="1"/>
</dbReference>
<dbReference type="Pfam" id="PF17921">
    <property type="entry name" value="Integrase_H2C2"/>
    <property type="match status" value="1"/>
</dbReference>
<keyword evidence="1" id="KW-0511">Multifunctional enzyme</keyword>
<dbReference type="EMBL" id="LXQA010009622">
    <property type="protein sequence ID" value="MCH86039.1"/>
    <property type="molecule type" value="Genomic_DNA"/>
</dbReference>
<dbReference type="InterPro" id="IPR036397">
    <property type="entry name" value="RNaseH_sf"/>
</dbReference>
<dbReference type="InterPro" id="IPR041577">
    <property type="entry name" value="RT_RNaseH_2"/>
</dbReference>
<evidence type="ECO:0000256" key="1">
    <source>
        <dbReference type="ARBA" id="ARBA00023268"/>
    </source>
</evidence>
<sequence length="482" mass="54468">MNDHLRHLKLVFECLIEHQIYLKKSKCTIAQKSIEYLGHVVSAEGVGPDPEKIAAMTKWPKPKTIKQLRGFLGLTGFYRKFVKNYATIAQPLTALLKKDAFIWSQEADRAFQNLKDAMTKAPVLALPNFAKDFVIETDASGIDAFIWSQEADRAFQNLKDAMTKAPVLALPNFAEDFVIETDASGIGMGAVLIQNGHPIAYFSQKFCPKLLNSSTYVRELCAITSAVKKWRTYLLGRKFTVYTDQRSLRELMTQVIQTPEQQFYLSKLLGYSYDILYKPGGQNRVADALSRMHDPEEACMSITIPQWEFLERLKLDGSVQQLAQQIHDDPVAHPNYKVQNDLLFFNNKLFIPAASPFKELLLEEFHSTLTVGHGGIEKTFGRLKENFYWVGMKNDVINFVNACLVCQQTKTPTHLPYGPLQPLPIPNEVWEDISMDFIIGLPPSQGYTTIFVVVDSLSKAAHFGTLYTNFTASKVADLFAQM</sequence>
<accession>A0A392MG68</accession>
<evidence type="ECO:0000259" key="3">
    <source>
        <dbReference type="Pfam" id="PF17921"/>
    </source>
</evidence>
<dbReference type="GO" id="GO:0003676">
    <property type="term" value="F:nucleic acid binding"/>
    <property type="evidence" value="ECO:0007669"/>
    <property type="project" value="InterPro"/>
</dbReference>
<gene>
    <name evidence="4" type="ORF">A2U01_0006893</name>
</gene>
<dbReference type="GO" id="GO:0003824">
    <property type="term" value="F:catalytic activity"/>
    <property type="evidence" value="ECO:0007669"/>
    <property type="project" value="UniProtKB-KW"/>
</dbReference>
<dbReference type="InterPro" id="IPR043502">
    <property type="entry name" value="DNA/RNA_pol_sf"/>
</dbReference>
<dbReference type="Gene3D" id="3.30.70.270">
    <property type="match status" value="3"/>
</dbReference>
<dbReference type="SUPFAM" id="SSF56672">
    <property type="entry name" value="DNA/RNA polymerases"/>
    <property type="match status" value="2"/>
</dbReference>
<feature type="domain" description="Reverse transcriptase/retrotransposon-derived protein RNase H-like" evidence="2">
    <location>
        <begin position="147"/>
        <end position="241"/>
    </location>
</feature>
<evidence type="ECO:0000313" key="5">
    <source>
        <dbReference type="Proteomes" id="UP000265520"/>
    </source>
</evidence>
<evidence type="ECO:0000259" key="2">
    <source>
        <dbReference type="Pfam" id="PF17919"/>
    </source>
</evidence>
<feature type="domain" description="Reverse transcriptase/retrotransposon-derived protein RNase H-like" evidence="2">
    <location>
        <begin position="103"/>
        <end position="141"/>
    </location>
</feature>
<dbReference type="FunFam" id="1.10.340.70:FF:000001">
    <property type="entry name" value="Retrovirus-related Pol polyprotein from transposon gypsy-like Protein"/>
    <property type="match status" value="1"/>
</dbReference>
<dbReference type="CDD" id="cd09274">
    <property type="entry name" value="RNase_HI_RT_Ty3"/>
    <property type="match status" value="1"/>
</dbReference>
<dbReference type="InterPro" id="IPR041588">
    <property type="entry name" value="Integrase_H2C2"/>
</dbReference>
<dbReference type="Gene3D" id="3.30.420.10">
    <property type="entry name" value="Ribonuclease H-like superfamily/Ribonuclease H"/>
    <property type="match status" value="1"/>
</dbReference>